<evidence type="ECO:0000313" key="2">
    <source>
        <dbReference type="EMBL" id="CEM06353.1"/>
    </source>
</evidence>
<name>A0A0G4F371_VITBC</name>
<proteinExistence type="predicted"/>
<feature type="transmembrane region" description="Helical" evidence="1">
    <location>
        <begin position="20"/>
        <end position="40"/>
    </location>
</feature>
<dbReference type="VEuPathDB" id="CryptoDB:Vbra_5585"/>
<dbReference type="InParanoid" id="A0A0G4F371"/>
<dbReference type="EMBL" id="CDMY01000366">
    <property type="protein sequence ID" value="CEM06353.1"/>
    <property type="molecule type" value="Genomic_DNA"/>
</dbReference>
<sequence>MLYRLQQLVSILSKANSIHGRLTTVAYALYLAYGATSYVYRRYERCQRKIRHKDRHLQLRYIKEELKDEMQGVYALARSRMRTRIESARVCYQTSRQLWASWRRSRKKRLMREQQLAQARAERGWEEGGEWVLL</sequence>
<organism evidence="2 3">
    <name type="scientific">Vitrella brassicaformis (strain CCMP3155)</name>
    <dbReference type="NCBI Taxonomy" id="1169540"/>
    <lineage>
        <taxon>Eukaryota</taxon>
        <taxon>Sar</taxon>
        <taxon>Alveolata</taxon>
        <taxon>Colpodellida</taxon>
        <taxon>Vitrellaceae</taxon>
        <taxon>Vitrella</taxon>
    </lineage>
</organism>
<gene>
    <name evidence="2" type="ORF">Vbra_5585</name>
</gene>
<dbReference type="AlphaFoldDB" id="A0A0G4F371"/>
<evidence type="ECO:0000313" key="3">
    <source>
        <dbReference type="Proteomes" id="UP000041254"/>
    </source>
</evidence>
<keyword evidence="1" id="KW-0812">Transmembrane</keyword>
<protein>
    <submittedName>
        <fullName evidence="2">Uncharacterized protein</fullName>
    </submittedName>
</protein>
<keyword evidence="3" id="KW-1185">Reference proteome</keyword>
<dbReference type="Proteomes" id="UP000041254">
    <property type="component" value="Unassembled WGS sequence"/>
</dbReference>
<evidence type="ECO:0000256" key="1">
    <source>
        <dbReference type="SAM" id="Phobius"/>
    </source>
</evidence>
<keyword evidence="1" id="KW-0472">Membrane</keyword>
<accession>A0A0G4F371</accession>
<keyword evidence="1" id="KW-1133">Transmembrane helix</keyword>
<reference evidence="2 3" key="1">
    <citation type="submission" date="2014-11" db="EMBL/GenBank/DDBJ databases">
        <authorList>
            <person name="Zhu J."/>
            <person name="Qi W."/>
            <person name="Song R."/>
        </authorList>
    </citation>
    <scope>NUCLEOTIDE SEQUENCE [LARGE SCALE GENOMIC DNA]</scope>
</reference>